<feature type="domain" description="S-layer protein C-terminal" evidence="2">
    <location>
        <begin position="54"/>
        <end position="113"/>
    </location>
</feature>
<dbReference type="InterPro" id="IPR024968">
    <property type="entry name" value="SlpA_C_lactobacillus"/>
</dbReference>
<feature type="region of interest" description="Disordered" evidence="1">
    <location>
        <begin position="121"/>
        <end position="145"/>
    </location>
</feature>
<gene>
    <name evidence="3" type="ORF">E5351_02730</name>
</gene>
<evidence type="ECO:0000259" key="2">
    <source>
        <dbReference type="Pfam" id="PF03217"/>
    </source>
</evidence>
<name>A0A4S2BQC5_9LACO</name>
<dbReference type="AlphaFoldDB" id="A0A4S2BQC5"/>
<dbReference type="Proteomes" id="UP000309117">
    <property type="component" value="Unassembled WGS sequence"/>
</dbReference>
<evidence type="ECO:0000313" key="3">
    <source>
        <dbReference type="EMBL" id="TGY16921.1"/>
    </source>
</evidence>
<accession>A0A4S2BQC5</accession>
<proteinExistence type="predicted"/>
<dbReference type="Pfam" id="PF03217">
    <property type="entry name" value="SlpA"/>
    <property type="match status" value="1"/>
</dbReference>
<evidence type="ECO:0000313" key="4">
    <source>
        <dbReference type="Proteomes" id="UP000309117"/>
    </source>
</evidence>
<reference evidence="3 4" key="1">
    <citation type="submission" date="2019-04" db="EMBL/GenBank/DDBJ databases">
        <title>Microbes associate with the intestines of laboratory mice.</title>
        <authorList>
            <person name="Navarre W."/>
            <person name="Wong E."/>
            <person name="Huang K."/>
            <person name="Tropini C."/>
            <person name="Ng K."/>
            <person name="Yu B."/>
        </authorList>
    </citation>
    <scope>NUCLEOTIDE SEQUENCE [LARGE SCALE GENOMIC DNA]</scope>
    <source>
        <strain evidence="3 4">NM61_E11</strain>
    </source>
</reference>
<feature type="compositionally biased region" description="Basic residues" evidence="1">
    <location>
        <begin position="121"/>
        <end position="131"/>
    </location>
</feature>
<comment type="caution">
    <text evidence="3">The sequence shown here is derived from an EMBL/GenBank/DDBJ whole genome shotgun (WGS) entry which is preliminary data.</text>
</comment>
<dbReference type="EMBL" id="SRYV01000003">
    <property type="protein sequence ID" value="TGY16921.1"/>
    <property type="molecule type" value="Genomic_DNA"/>
</dbReference>
<evidence type="ECO:0000256" key="1">
    <source>
        <dbReference type="SAM" id="MobiDB-lite"/>
    </source>
</evidence>
<protein>
    <recommendedName>
        <fullName evidence="2">S-layer protein C-terminal domain-containing protein</fullName>
    </recommendedName>
</protein>
<sequence length="349" mass="38305">MLLMRVLNCDGNLLVLIRGKAMNLKKTFFVSLATLTLLSLETTINSTNHNDKVASASTISRELKHNAAIYTKNGKSTKARYLKKGNEVVIYGYKTLHSKKFAYIGNGKYILVSNLNSSSKKANKKVAKSTNKKAATTTNNESSDSKIPSIYKKWLKNRRKGNLVAIRDTQSGDPDGDPKSIAIISKIRKGDPISIPSDIAPTASHLDIGTTVDIVKGKLGYFLTWSNNYGGTAINLKDFEFKPYDSTYKKLVKKLTPYCSPKEFNWGTGYAITFTPTTNISSLPSGSSPISGTYGQPHTLTAGKRITLLNPDILINGKGQYVLEGSKSDNTYDVPIKQITHLVKPKSKK</sequence>
<organism evidence="3 4">
    <name type="scientific">Lactobacillus intestinalis</name>
    <dbReference type="NCBI Taxonomy" id="151781"/>
    <lineage>
        <taxon>Bacteria</taxon>
        <taxon>Bacillati</taxon>
        <taxon>Bacillota</taxon>
        <taxon>Bacilli</taxon>
        <taxon>Lactobacillales</taxon>
        <taxon>Lactobacillaceae</taxon>
        <taxon>Lactobacillus</taxon>
    </lineage>
</organism>